<dbReference type="EMBL" id="JANVFS010000033">
    <property type="protein sequence ID" value="KAJ4470010.1"/>
    <property type="molecule type" value="Genomic_DNA"/>
</dbReference>
<name>A0A9W8ZZF5_9AGAR</name>
<organism evidence="1 2">
    <name type="scientific">Lentinula lateritia</name>
    <dbReference type="NCBI Taxonomy" id="40482"/>
    <lineage>
        <taxon>Eukaryota</taxon>
        <taxon>Fungi</taxon>
        <taxon>Dikarya</taxon>
        <taxon>Basidiomycota</taxon>
        <taxon>Agaricomycotina</taxon>
        <taxon>Agaricomycetes</taxon>
        <taxon>Agaricomycetidae</taxon>
        <taxon>Agaricales</taxon>
        <taxon>Marasmiineae</taxon>
        <taxon>Omphalotaceae</taxon>
        <taxon>Lentinula</taxon>
    </lineage>
</organism>
<accession>A0A9W8ZZF5</accession>
<gene>
    <name evidence="1" type="ORF">C8J55DRAFT_189823</name>
</gene>
<evidence type="ECO:0000313" key="2">
    <source>
        <dbReference type="Proteomes" id="UP001150238"/>
    </source>
</evidence>
<sequence length="84" mass="9828">MPIFTFIFTPFCTRNQRMVPYGSTLILVVQAFTNIHYITCFGLVCTRNMCLAWHEREKYATRAATWPAFDLCTKNKNRGRPKFA</sequence>
<evidence type="ECO:0000313" key="1">
    <source>
        <dbReference type="EMBL" id="KAJ4470010.1"/>
    </source>
</evidence>
<reference evidence="1" key="1">
    <citation type="submission" date="2022-08" db="EMBL/GenBank/DDBJ databases">
        <authorList>
            <consortium name="DOE Joint Genome Institute"/>
            <person name="Min B."/>
            <person name="Riley R."/>
            <person name="Sierra-Patev S."/>
            <person name="Naranjo-Ortiz M."/>
            <person name="Looney B."/>
            <person name="Konkel Z."/>
            <person name="Slot J.C."/>
            <person name="Sakamoto Y."/>
            <person name="Steenwyk J.L."/>
            <person name="Rokas A."/>
            <person name="Carro J."/>
            <person name="Camarero S."/>
            <person name="Ferreira P."/>
            <person name="Molpeceres G."/>
            <person name="Ruiz-Duenas F.J."/>
            <person name="Serrano A."/>
            <person name="Henrissat B."/>
            <person name="Drula E."/>
            <person name="Hughes K.W."/>
            <person name="Mata J.L."/>
            <person name="Ishikawa N.K."/>
            <person name="Vargas-Isla R."/>
            <person name="Ushijima S."/>
            <person name="Smith C.A."/>
            <person name="Ahrendt S."/>
            <person name="Andreopoulos W."/>
            <person name="He G."/>
            <person name="Labutti K."/>
            <person name="Lipzen A."/>
            <person name="Ng V."/>
            <person name="Sandor L."/>
            <person name="Barry K."/>
            <person name="Martinez A.T."/>
            <person name="Xiao Y."/>
            <person name="Gibbons J.G."/>
            <person name="Terashima K."/>
            <person name="Hibbett D.S."/>
            <person name="Grigoriev I.V."/>
        </authorList>
    </citation>
    <scope>NUCLEOTIDE SEQUENCE</scope>
    <source>
        <strain evidence="1">Sp2 HRB7682 ss15</strain>
    </source>
</reference>
<protein>
    <submittedName>
        <fullName evidence="1">Uncharacterized protein</fullName>
    </submittedName>
</protein>
<dbReference type="Proteomes" id="UP001150238">
    <property type="component" value="Unassembled WGS sequence"/>
</dbReference>
<comment type="caution">
    <text evidence="1">The sequence shown here is derived from an EMBL/GenBank/DDBJ whole genome shotgun (WGS) entry which is preliminary data.</text>
</comment>
<proteinExistence type="predicted"/>
<reference evidence="1" key="2">
    <citation type="journal article" date="2023" name="Proc. Natl. Acad. Sci. U.S.A.">
        <title>A global phylogenomic analysis of the shiitake genus Lentinula.</title>
        <authorList>
            <person name="Sierra-Patev S."/>
            <person name="Min B."/>
            <person name="Naranjo-Ortiz M."/>
            <person name="Looney B."/>
            <person name="Konkel Z."/>
            <person name="Slot J.C."/>
            <person name="Sakamoto Y."/>
            <person name="Steenwyk J.L."/>
            <person name="Rokas A."/>
            <person name="Carro J."/>
            <person name="Camarero S."/>
            <person name="Ferreira P."/>
            <person name="Molpeceres G."/>
            <person name="Ruiz-Duenas F.J."/>
            <person name="Serrano A."/>
            <person name="Henrissat B."/>
            <person name="Drula E."/>
            <person name="Hughes K.W."/>
            <person name="Mata J.L."/>
            <person name="Ishikawa N.K."/>
            <person name="Vargas-Isla R."/>
            <person name="Ushijima S."/>
            <person name="Smith C.A."/>
            <person name="Donoghue J."/>
            <person name="Ahrendt S."/>
            <person name="Andreopoulos W."/>
            <person name="He G."/>
            <person name="LaButti K."/>
            <person name="Lipzen A."/>
            <person name="Ng V."/>
            <person name="Riley R."/>
            <person name="Sandor L."/>
            <person name="Barry K."/>
            <person name="Martinez A.T."/>
            <person name="Xiao Y."/>
            <person name="Gibbons J.G."/>
            <person name="Terashima K."/>
            <person name="Grigoriev I.V."/>
            <person name="Hibbett D."/>
        </authorList>
    </citation>
    <scope>NUCLEOTIDE SEQUENCE</scope>
    <source>
        <strain evidence="1">Sp2 HRB7682 ss15</strain>
    </source>
</reference>
<dbReference type="AlphaFoldDB" id="A0A9W8ZZF5"/>